<dbReference type="Gene3D" id="2.60.120.380">
    <property type="match status" value="1"/>
</dbReference>
<evidence type="ECO:0000256" key="5">
    <source>
        <dbReference type="SAM" id="SignalP"/>
    </source>
</evidence>
<accession>A0ABY7VZS9</accession>
<keyword evidence="2 4" id="KW-0479">Metal-binding</keyword>
<keyword evidence="1 4" id="KW-0349">Heme</keyword>
<dbReference type="Gene3D" id="2.120.10.30">
    <property type="entry name" value="TolB, C-terminal domain"/>
    <property type="match status" value="1"/>
</dbReference>
<keyword evidence="5" id="KW-0732">Signal</keyword>
<feature type="domain" description="Cytochrome c" evidence="6">
    <location>
        <begin position="918"/>
        <end position="1002"/>
    </location>
</feature>
<dbReference type="SUPFAM" id="SSF46626">
    <property type="entry name" value="Cytochrome c"/>
    <property type="match status" value="4"/>
</dbReference>
<feature type="chain" id="PRO_5046290016" evidence="5">
    <location>
        <begin position="23"/>
        <end position="1397"/>
    </location>
</feature>
<dbReference type="InterPro" id="IPR011042">
    <property type="entry name" value="6-blade_b-propeller_TolB-like"/>
</dbReference>
<dbReference type="InterPro" id="IPR036909">
    <property type="entry name" value="Cyt_c-like_dom_sf"/>
</dbReference>
<dbReference type="Pfam" id="PF20601">
    <property type="entry name" value="DUF6797"/>
    <property type="match status" value="1"/>
</dbReference>
<dbReference type="SUPFAM" id="SSF48695">
    <property type="entry name" value="Multiheme cytochromes"/>
    <property type="match status" value="1"/>
</dbReference>
<evidence type="ECO:0000313" key="7">
    <source>
        <dbReference type="EMBL" id="WDE99217.1"/>
    </source>
</evidence>
<dbReference type="Proteomes" id="UP001214250">
    <property type="component" value="Chromosome 2"/>
</dbReference>
<gene>
    <name evidence="7" type="ORF">PQO03_15385</name>
</gene>
<keyword evidence="8" id="KW-1185">Reference proteome</keyword>
<evidence type="ECO:0000313" key="8">
    <source>
        <dbReference type="Proteomes" id="UP001214250"/>
    </source>
</evidence>
<name>A0ABY7VZS9_9BACT</name>
<dbReference type="PROSITE" id="PS51007">
    <property type="entry name" value="CYTC"/>
    <property type="match status" value="3"/>
</dbReference>
<evidence type="ECO:0000256" key="3">
    <source>
        <dbReference type="ARBA" id="ARBA00023004"/>
    </source>
</evidence>
<keyword evidence="3 4" id="KW-0408">Iron</keyword>
<dbReference type="PANTHER" id="PTHR33546">
    <property type="entry name" value="LARGE, MULTIFUNCTIONAL SECRETED PROTEIN-RELATED"/>
    <property type="match status" value="1"/>
</dbReference>
<protein>
    <submittedName>
        <fullName evidence="7">C-type cytochrome</fullName>
    </submittedName>
</protein>
<feature type="domain" description="Cytochrome c" evidence="6">
    <location>
        <begin position="1012"/>
        <end position="1094"/>
    </location>
</feature>
<dbReference type="PANTHER" id="PTHR33546:SF1">
    <property type="entry name" value="LARGE, MULTIFUNCTIONAL SECRETED PROTEIN"/>
    <property type="match status" value="1"/>
</dbReference>
<dbReference type="InterPro" id="IPR009056">
    <property type="entry name" value="Cyt_c-like_dom"/>
</dbReference>
<feature type="domain" description="Cytochrome c" evidence="6">
    <location>
        <begin position="1298"/>
        <end position="1397"/>
    </location>
</feature>
<evidence type="ECO:0000256" key="1">
    <source>
        <dbReference type="ARBA" id="ARBA00022617"/>
    </source>
</evidence>
<dbReference type="InterPro" id="IPR046476">
    <property type="entry name" value="DUF6797"/>
</dbReference>
<dbReference type="EMBL" id="CP117812">
    <property type="protein sequence ID" value="WDE99217.1"/>
    <property type="molecule type" value="Genomic_DNA"/>
</dbReference>
<dbReference type="SUPFAM" id="SSF56988">
    <property type="entry name" value="Anthrax protective antigen"/>
    <property type="match status" value="1"/>
</dbReference>
<organism evidence="7 8">
    <name type="scientific">Lentisphaera profundi</name>
    <dbReference type="NCBI Taxonomy" id="1658616"/>
    <lineage>
        <taxon>Bacteria</taxon>
        <taxon>Pseudomonadati</taxon>
        <taxon>Lentisphaerota</taxon>
        <taxon>Lentisphaeria</taxon>
        <taxon>Lentisphaerales</taxon>
        <taxon>Lentisphaeraceae</taxon>
        <taxon>Lentisphaera</taxon>
    </lineage>
</organism>
<reference evidence="7 8" key="1">
    <citation type="submission" date="2023-02" db="EMBL/GenBank/DDBJ databases">
        <title>Genome sequence of Lentisphaera profundi SAORIC-696.</title>
        <authorList>
            <person name="Kim e."/>
            <person name="Cho J.-C."/>
            <person name="Choi A."/>
            <person name="Kang I."/>
        </authorList>
    </citation>
    <scope>NUCLEOTIDE SEQUENCE [LARGE SCALE GENOMIC DNA]</scope>
    <source>
        <strain evidence="7 8">SAORIC-696</strain>
    </source>
</reference>
<sequence>MPFTKVYKALIGIGIFATSANAAQWYETYDFSQVSSQVVSYQDEAAVLRGNAVLLGSGKSQYTAYYDTGDMNLRYVTDKRIKFHGTPWDGKHGGNSQVDGKIFLSSAASLSWAYKGSWKDPRANHYAPLAKNYSHFKGTYRYDDKVVYSYTVGDSKTLVYEMPKMLDDKVFSRHFSIADSKEEMLLKVIDNKSLKINQDFFLKSSQFKIENNGQGLYFIRIHAGSKNLNFSISYSHSSINQITSSVDLKKFTQGAKSRWPKTVQVKGKVADSESDYFFVDQIPVPENNPYNSKIRLGGFDYFSDGSRAAFCTWNGDVWIASNLTNDLQNVVWKRYAAGLNETLGLRIVDDIIYVNGKDQVTRLHDLNNDGEADYYENFNNDCKITKNFHEFTFDLQTDAAGNFYFAKASPVRNGGRGFDITHDNHGVVYKISKDGKHSEVFASGLRAPGGMSINPEGTIATTGENEGTYVPACKINYLEKGDFGGVVHPGNGRKEEQGYDKPLCFLPMNRDNSGGSQIWVPKNSWGDLAGNLIHLSYGQSKVYTVFKEKVNGQVQGGVVQLPIRLMSSGMRIRFNPKHSNNAIITGFKGWQTNASRATAINRVRYKGKKMIRPVEVKATTQGLYLTFNEQLDPETLKDIKNFSVERWNYLYSKQYGSAHFATDTPQDVLKDFKDRESKGAGRIGFPRNQDGEKVYATAVKLMRDGKTIFLKLNDMKPSDNMKVSYQVRTAKGKTIKSEIINTIYNLAPDSSEVEDMVSVTELELEDKINNFPTGAILELKGKENWQHDLKTTRFLNMQLEKNTLASPFLSQGAFTASYTGFLLVQEKEQVHFQTRLKGALRFELNGQVIFDAKENGKLLKSPSLNLNPGTHKFKITYSSDTKQESYFNMKWQGTKFPLEPISSKNLRFSSTPKIDEFQKYRKGRLEIAESRCISCHKSDNPKLMPELYMDSPSLANAGGRLNKAWMAEWIANPKNLNKHSHMPSLVNKKEAQHIAEFLASDMKQDLSASLKGDSKVGSELFYDLGCISCHTRPEEKNTKGERILLSNVANKYKEQALKAFLLSPEKLHTWTKMPNFNLSDKEATDLSSFLLEKARGNKFADFKADAKVGKTLFKDRGCINCHGGEEPSSLKAIAFEKIRGQRKGCFANKAKKVDYKIHRNQLEDMRRVFERKHHSLVNDAPVEFAERQFQTLNCNACHSRDNHGSKWEAYANDIKDLKTHHKNKGHLDQSRPQLTFVGEKIKQVTIQKYLEGSLEYNSREWLLARMPSFPARAEKMAKSLALEHASFQKKNTLDSSTEKISVGKKLVGTSGFGCIICHDVGSEKAMAAFEVKGINLKYSADRLNKDFYHRWMMNPVHIVPNTKMPKYADEKGKSALPDYSNDAAKQFEAIFEYINKL</sequence>
<proteinExistence type="predicted"/>
<evidence type="ECO:0000259" key="6">
    <source>
        <dbReference type="PROSITE" id="PS51007"/>
    </source>
</evidence>
<dbReference type="InterPro" id="IPR036280">
    <property type="entry name" value="Multihaem_cyt_sf"/>
</dbReference>
<dbReference type="SUPFAM" id="SSF63829">
    <property type="entry name" value="Calcium-dependent phosphotriesterase"/>
    <property type="match status" value="1"/>
</dbReference>
<evidence type="ECO:0000256" key="4">
    <source>
        <dbReference type="PROSITE-ProRule" id="PRU00433"/>
    </source>
</evidence>
<evidence type="ECO:0000256" key="2">
    <source>
        <dbReference type="ARBA" id="ARBA00022723"/>
    </source>
</evidence>
<dbReference type="Gene3D" id="1.10.760.10">
    <property type="entry name" value="Cytochrome c-like domain"/>
    <property type="match status" value="3"/>
</dbReference>
<dbReference type="Pfam" id="PF00034">
    <property type="entry name" value="Cytochrom_C"/>
    <property type="match status" value="1"/>
</dbReference>
<dbReference type="RefSeq" id="WP_274154077.1">
    <property type="nucleotide sequence ID" value="NZ_CP117812.1"/>
</dbReference>
<feature type="signal peptide" evidence="5">
    <location>
        <begin position="1"/>
        <end position="22"/>
    </location>
</feature>